<comment type="caution">
    <text evidence="18">The sequence shown here is derived from an EMBL/GenBank/DDBJ whole genome shotgun (WGS) entry which is preliminary data.</text>
</comment>
<evidence type="ECO:0000256" key="7">
    <source>
        <dbReference type="ARBA" id="ARBA00022989"/>
    </source>
</evidence>
<dbReference type="GeneID" id="57978875"/>
<dbReference type="EMBL" id="JAAOCX010000002">
    <property type="protein sequence ID" value="MBJ7631913.1"/>
    <property type="molecule type" value="Genomic_DNA"/>
</dbReference>
<evidence type="ECO:0000256" key="2">
    <source>
        <dbReference type="ARBA" id="ARBA00022676"/>
    </source>
</evidence>
<organism evidence="18 20">
    <name type="scientific">Weissella confusa</name>
    <name type="common">Lactobacillus confusus</name>
    <dbReference type="NCBI Taxonomy" id="1583"/>
    <lineage>
        <taxon>Bacteria</taxon>
        <taxon>Bacillati</taxon>
        <taxon>Bacillota</taxon>
        <taxon>Bacilli</taxon>
        <taxon>Lactobacillales</taxon>
        <taxon>Lactobacillaceae</taxon>
        <taxon>Weissella</taxon>
    </lineage>
</organism>
<evidence type="ECO:0000313" key="20">
    <source>
        <dbReference type="Proteomes" id="UP000650485"/>
    </source>
</evidence>
<feature type="transmembrane region" description="Helical" evidence="17">
    <location>
        <begin position="382"/>
        <end position="399"/>
    </location>
</feature>
<comment type="subcellular location">
    <subcellularLocation>
        <location evidence="1">Membrane</location>
        <topology evidence="1">Multi-pass membrane protein</topology>
    </subcellularLocation>
</comment>
<keyword evidence="4 17" id="KW-0812">Transmembrane</keyword>
<dbReference type="Pfam" id="PF01098">
    <property type="entry name" value="FTSW_RODA_SPOVE"/>
    <property type="match status" value="1"/>
</dbReference>
<gene>
    <name evidence="18" type="ORF">H7R52_10680</name>
    <name evidence="19" type="ORF">HAU43_02175</name>
</gene>
<accession>A0A413FQS5</accession>
<evidence type="ECO:0000256" key="5">
    <source>
        <dbReference type="ARBA" id="ARBA00022960"/>
    </source>
</evidence>
<name>A0A413FQS5_WEICO</name>
<evidence type="ECO:0000256" key="6">
    <source>
        <dbReference type="ARBA" id="ARBA00022984"/>
    </source>
</evidence>
<keyword evidence="6" id="KW-0573">Peptidoglycan synthesis</keyword>
<evidence type="ECO:0000256" key="17">
    <source>
        <dbReference type="SAM" id="Phobius"/>
    </source>
</evidence>
<dbReference type="GO" id="GO:0009252">
    <property type="term" value="P:peptidoglycan biosynthetic process"/>
    <property type="evidence" value="ECO:0007669"/>
    <property type="project" value="UniProtKB-KW"/>
</dbReference>
<comment type="catalytic activity">
    <reaction evidence="15">
        <text>[GlcNAc-(1-&gt;4)-Mur2Ac(oyl-L-Ala-gamma-D-Glu-L-Lys-D-Ala-D-Ala)](n)-di-trans,octa-cis-undecaprenyl diphosphate + beta-D-GlcNAc-(1-&gt;4)-Mur2Ac(oyl-L-Ala-gamma-D-Glu-L-Lys-D-Ala-D-Ala)-di-trans,octa-cis-undecaprenyl diphosphate = [GlcNAc-(1-&gt;4)-Mur2Ac(oyl-L-Ala-gamma-D-Glu-L-Lys-D-Ala-D-Ala)](n+1)-di-trans,octa-cis-undecaprenyl diphosphate + di-trans,octa-cis-undecaprenyl diphosphate + H(+)</text>
        <dbReference type="Rhea" id="RHEA:23708"/>
        <dbReference type="Rhea" id="RHEA-COMP:9602"/>
        <dbReference type="Rhea" id="RHEA-COMP:9603"/>
        <dbReference type="ChEBI" id="CHEBI:15378"/>
        <dbReference type="ChEBI" id="CHEBI:58405"/>
        <dbReference type="ChEBI" id="CHEBI:60033"/>
        <dbReference type="ChEBI" id="CHEBI:78435"/>
        <dbReference type="EC" id="2.4.99.28"/>
    </reaction>
</comment>
<dbReference type="GO" id="GO:0051301">
    <property type="term" value="P:cell division"/>
    <property type="evidence" value="ECO:0007669"/>
    <property type="project" value="InterPro"/>
</dbReference>
<reference evidence="19" key="3">
    <citation type="journal article" date="2021" name="Int. J. Food Microbiol.">
        <title>Safety demonstration of a microbial species for use in the food chain: Weissella confusa.</title>
        <authorList>
            <person name="Bourdichon F."/>
            <person name="Patrone V."/>
            <person name="Fontana A."/>
            <person name="Milani G."/>
            <person name="Morelli L."/>
        </authorList>
    </citation>
    <scope>NUCLEOTIDE SEQUENCE</scope>
    <source>
        <strain evidence="19">CCUG 30943</strain>
    </source>
</reference>
<evidence type="ECO:0000256" key="16">
    <source>
        <dbReference type="ARBA" id="ARBA00049966"/>
    </source>
</evidence>
<keyword evidence="7 17" id="KW-1133">Transmembrane helix</keyword>
<feature type="transmembrane region" description="Helical" evidence="17">
    <location>
        <begin position="309"/>
        <end position="329"/>
    </location>
</feature>
<dbReference type="EMBL" id="JACSZT010000008">
    <property type="protein sequence ID" value="MBC6499126.1"/>
    <property type="molecule type" value="Genomic_DNA"/>
</dbReference>
<evidence type="ECO:0000256" key="8">
    <source>
        <dbReference type="ARBA" id="ARBA00023136"/>
    </source>
</evidence>
<evidence type="ECO:0000256" key="9">
    <source>
        <dbReference type="ARBA" id="ARBA00032370"/>
    </source>
</evidence>
<feature type="transmembrane region" description="Helical" evidence="17">
    <location>
        <begin position="124"/>
        <end position="148"/>
    </location>
</feature>
<comment type="function">
    <text evidence="16">Peptidoglycan polymerase that is essential for cell division.</text>
</comment>
<evidence type="ECO:0000256" key="14">
    <source>
        <dbReference type="ARBA" id="ARBA00044770"/>
    </source>
</evidence>
<feature type="transmembrane region" description="Helical" evidence="17">
    <location>
        <begin position="96"/>
        <end position="118"/>
    </location>
</feature>
<dbReference type="PANTHER" id="PTHR30474">
    <property type="entry name" value="CELL CYCLE PROTEIN"/>
    <property type="match status" value="1"/>
</dbReference>
<keyword evidence="3" id="KW-0808">Transferase</keyword>
<evidence type="ECO:0000313" key="19">
    <source>
        <dbReference type="EMBL" id="MBJ7631913.1"/>
    </source>
</evidence>
<feature type="transmembrane region" description="Helical" evidence="17">
    <location>
        <begin position="64"/>
        <end position="84"/>
    </location>
</feature>
<dbReference type="GO" id="GO:0015648">
    <property type="term" value="F:lipid-linked peptidoglycan transporter activity"/>
    <property type="evidence" value="ECO:0007669"/>
    <property type="project" value="TreeGrafter"/>
</dbReference>
<dbReference type="AlphaFoldDB" id="A0A413FQS5"/>
<reference evidence="19" key="1">
    <citation type="submission" date="2020-02" db="EMBL/GenBank/DDBJ databases">
        <authorList>
            <person name="Fontana A."/>
            <person name="Patrone V."/>
            <person name="Morelli L."/>
        </authorList>
    </citation>
    <scope>NUCLEOTIDE SEQUENCE</scope>
    <source>
        <strain evidence="19">CCUG 30943</strain>
    </source>
</reference>
<dbReference type="InterPro" id="IPR018365">
    <property type="entry name" value="Cell_cycle_FtsW-rel_CS"/>
</dbReference>
<dbReference type="Proteomes" id="UP000650485">
    <property type="component" value="Unassembled WGS sequence"/>
</dbReference>
<keyword evidence="8 17" id="KW-0472">Membrane</keyword>
<evidence type="ECO:0000256" key="15">
    <source>
        <dbReference type="ARBA" id="ARBA00049902"/>
    </source>
</evidence>
<dbReference type="InterPro" id="IPR001182">
    <property type="entry name" value="FtsW/RodA"/>
</dbReference>
<feature type="transmembrane region" description="Helical" evidence="17">
    <location>
        <begin position="215"/>
        <end position="236"/>
    </location>
</feature>
<dbReference type="EC" id="2.4.99.28" evidence="14"/>
<dbReference type="OrthoDB" id="9812661at2"/>
<evidence type="ECO:0000256" key="13">
    <source>
        <dbReference type="ARBA" id="ARBA00041418"/>
    </source>
</evidence>
<feature type="transmembrane region" description="Helical" evidence="17">
    <location>
        <begin position="193"/>
        <end position="210"/>
    </location>
</feature>
<reference evidence="18" key="2">
    <citation type="submission" date="2020-08" db="EMBL/GenBank/DDBJ databases">
        <title>Complete genome sequence of Weissella confusa strain FS54 provides insights into metabolic potential.</title>
        <authorList>
            <person name="Fhoula I."/>
            <person name="Najjari A."/>
            <person name="Lekired A."/>
            <person name="Bessrour-Aouam N."/>
            <person name="Jaballah S."/>
            <person name="Klibi N."/>
            <person name="Ouzari H.-I."/>
        </authorList>
    </citation>
    <scope>NUCLEOTIDE SEQUENCE</scope>
    <source>
        <strain evidence="18">FS54</strain>
    </source>
</reference>
<evidence type="ECO:0000256" key="11">
    <source>
        <dbReference type="ARBA" id="ARBA00038053"/>
    </source>
</evidence>
<keyword evidence="2" id="KW-0328">Glycosyltransferase</keyword>
<evidence type="ECO:0000256" key="12">
    <source>
        <dbReference type="ARBA" id="ARBA00041185"/>
    </source>
</evidence>
<evidence type="ECO:0000256" key="10">
    <source>
        <dbReference type="ARBA" id="ARBA00033270"/>
    </source>
</evidence>
<feature type="transmembrane region" description="Helical" evidence="17">
    <location>
        <begin position="29"/>
        <end position="52"/>
    </location>
</feature>
<protein>
    <recommendedName>
        <fullName evidence="12">Probable peptidoglycan glycosyltransferase FtsW</fullName>
        <ecNumber evidence="14">2.4.99.28</ecNumber>
    </recommendedName>
    <alternativeName>
        <fullName evidence="13">Cell division protein FtsW</fullName>
    </alternativeName>
    <alternativeName>
        <fullName evidence="10">Cell wall polymerase</fullName>
    </alternativeName>
    <alternativeName>
        <fullName evidence="9">Peptidoglycan polymerase</fullName>
    </alternativeName>
</protein>
<sequence length="409" mass="45242">MQAVKKRRRGRLFETIRDTPKRVREKFKYLDLVLLLLIIGVLVFGVTMVYSASSNMNSGSSTSFLFKQAFFSVISVSAMLLIFSVDINWSSTKIDYLISVFLAVTDIGLLIALVAGPVTSGAKGWIYIGTFGIQPVEYFKVAMILWFAKRFARNVVNPYKVVKGIKERVHYYKDFIAPGIGILLTALMPDLGGALILFALVAIIFLTSGIRPTGLITMVGIVIGVLIMVPVLLPVLEKLPLMHYQLLRFESYIDPWKTEDAGHQLINSYYAISNGGFWGRGLGNSIQKAGYLPEPNTDFIMAIVGEELGAAWILIILAVFGFIIWRLVIYAVKTRNMQIRLTLYGIAAYIGIQILVNLGGVVGVVPITGVTFPLISYGGSSLMSWGITFGIAFNMIGVLKKNESLRERE</sequence>
<dbReference type="GO" id="GO:0008955">
    <property type="term" value="F:peptidoglycan glycosyltransferase activity"/>
    <property type="evidence" value="ECO:0007669"/>
    <property type="project" value="UniProtKB-EC"/>
</dbReference>
<dbReference type="PROSITE" id="PS00428">
    <property type="entry name" value="FTSW_RODA_SPOVE"/>
    <property type="match status" value="1"/>
</dbReference>
<dbReference type="GO" id="GO:0005886">
    <property type="term" value="C:plasma membrane"/>
    <property type="evidence" value="ECO:0007669"/>
    <property type="project" value="TreeGrafter"/>
</dbReference>
<evidence type="ECO:0000313" key="18">
    <source>
        <dbReference type="EMBL" id="MBC6499126.1"/>
    </source>
</evidence>
<comment type="similarity">
    <text evidence="11">Belongs to the SEDS family. FtsW subfamily.</text>
</comment>
<evidence type="ECO:0000256" key="1">
    <source>
        <dbReference type="ARBA" id="ARBA00004141"/>
    </source>
</evidence>
<dbReference type="GO" id="GO:0032153">
    <property type="term" value="C:cell division site"/>
    <property type="evidence" value="ECO:0007669"/>
    <property type="project" value="TreeGrafter"/>
</dbReference>
<keyword evidence="5" id="KW-0133">Cell shape</keyword>
<dbReference type="RefSeq" id="WP_003609344.1">
    <property type="nucleotide sequence ID" value="NZ_ALXH01000026.1"/>
</dbReference>
<feature type="transmembrane region" description="Helical" evidence="17">
    <location>
        <begin position="341"/>
        <end position="362"/>
    </location>
</feature>
<evidence type="ECO:0000256" key="3">
    <source>
        <dbReference type="ARBA" id="ARBA00022679"/>
    </source>
</evidence>
<proteinExistence type="inferred from homology"/>
<dbReference type="PANTHER" id="PTHR30474:SF2">
    <property type="entry name" value="PEPTIDOGLYCAN GLYCOSYLTRANSFERASE FTSW-RELATED"/>
    <property type="match status" value="1"/>
</dbReference>
<feature type="transmembrane region" description="Helical" evidence="17">
    <location>
        <begin position="169"/>
        <end position="187"/>
    </location>
</feature>
<dbReference type="Proteomes" id="UP000808038">
    <property type="component" value="Unassembled WGS sequence"/>
</dbReference>
<evidence type="ECO:0000256" key="4">
    <source>
        <dbReference type="ARBA" id="ARBA00022692"/>
    </source>
</evidence>
<dbReference type="GO" id="GO:0008360">
    <property type="term" value="P:regulation of cell shape"/>
    <property type="evidence" value="ECO:0007669"/>
    <property type="project" value="UniProtKB-KW"/>
</dbReference>